<feature type="region of interest" description="Disordered" evidence="2">
    <location>
        <begin position="1"/>
        <end position="34"/>
    </location>
</feature>
<organism evidence="3 4">
    <name type="scientific">Henriciella mobilis</name>
    <dbReference type="NCBI Taxonomy" id="2305467"/>
    <lineage>
        <taxon>Bacteria</taxon>
        <taxon>Pseudomonadati</taxon>
        <taxon>Pseudomonadota</taxon>
        <taxon>Alphaproteobacteria</taxon>
        <taxon>Hyphomonadales</taxon>
        <taxon>Hyphomonadaceae</taxon>
        <taxon>Henriciella</taxon>
    </lineage>
</organism>
<evidence type="ECO:0000256" key="1">
    <source>
        <dbReference type="SAM" id="Coils"/>
    </source>
</evidence>
<comment type="caution">
    <text evidence="3">The sequence shown here is derived from an EMBL/GenBank/DDBJ whole genome shotgun (WGS) entry which is preliminary data.</text>
</comment>
<evidence type="ECO:0000256" key="2">
    <source>
        <dbReference type="SAM" id="MobiDB-lite"/>
    </source>
</evidence>
<accession>A0A399RG54</accession>
<evidence type="ECO:0000313" key="3">
    <source>
        <dbReference type="EMBL" id="RIJ30556.1"/>
    </source>
</evidence>
<dbReference type="AlphaFoldDB" id="A0A399RG54"/>
<proteinExistence type="predicted"/>
<keyword evidence="4" id="KW-1185">Reference proteome</keyword>
<dbReference type="RefSeq" id="WP_119375866.1">
    <property type="nucleotide sequence ID" value="NZ_QWFX01000006.1"/>
</dbReference>
<feature type="coiled-coil region" evidence="1">
    <location>
        <begin position="180"/>
        <end position="207"/>
    </location>
</feature>
<keyword evidence="1" id="KW-0175">Coiled coil</keyword>
<sequence>MSDHPSHSVPIDAEYEPADPAETPSTSETPKKSGGPGWISLTFVGLLALGALGLSVWSSGLLDTTDLPGPNDTALEDLRDQQADLQTRIANVSAQVEGLIDRIDSEITRIDGQIASLPSAAPAESTDLPEGLDARLAGLEAQIVTLTESQTSGIDPARIDAIERALERANQGGGASNAQLVSLRTELETLRSELATLEATQRDLATELNDVRTDSAAAQRASTSAVSASLALSAIQAAANRGETFEAEYRQLREARPDDPDIQALSSLAQIEVPTLAALKAEFRRLQNAAAARDTEDASGMGWVSTVFGDSVSVRRTSSDSDTADRLADAEAALARDDLAIAIDAVENLPGTTKPIYQTWLADARRRARLEQSLEELRLKLIAAGQ</sequence>
<name>A0A399RG54_9PROT</name>
<gene>
    <name evidence="3" type="ORF">D1223_08005</name>
</gene>
<dbReference type="OrthoDB" id="7628155at2"/>
<reference evidence="3 4" key="1">
    <citation type="submission" date="2018-08" db="EMBL/GenBank/DDBJ databases">
        <title>Henriciella mobilis sp. nov., isolated from seawater.</title>
        <authorList>
            <person name="Cheng H."/>
            <person name="Wu Y.-H."/>
            <person name="Xu X.-W."/>
            <person name="Guo L.-L."/>
        </authorList>
    </citation>
    <scope>NUCLEOTIDE SEQUENCE [LARGE SCALE GENOMIC DNA]</scope>
    <source>
        <strain evidence="3 4">JN25</strain>
    </source>
</reference>
<dbReference type="EMBL" id="QWFX01000006">
    <property type="protein sequence ID" value="RIJ30556.1"/>
    <property type="molecule type" value="Genomic_DNA"/>
</dbReference>
<protein>
    <submittedName>
        <fullName evidence="3">Uncharacterized protein</fullName>
    </submittedName>
</protein>
<dbReference type="Gene3D" id="1.10.287.1490">
    <property type="match status" value="1"/>
</dbReference>
<dbReference type="Proteomes" id="UP000266385">
    <property type="component" value="Unassembled WGS sequence"/>
</dbReference>
<evidence type="ECO:0000313" key="4">
    <source>
        <dbReference type="Proteomes" id="UP000266385"/>
    </source>
</evidence>